<gene>
    <name evidence="3" type="ORF">TeGR_g8428</name>
</gene>
<protein>
    <recommendedName>
        <fullName evidence="2">AIG1-type G domain-containing protein</fullName>
    </recommendedName>
</protein>
<sequence>MNFLDIALGRRESTVSAEFQGNLDETATTSSGAADKALIRAQGYEKPGRNRKFVASSSLTSVTQSVSYRDYVYASHGVSCFVVVLPMGRVTREHEAALEDMARIFGPSFRKHAVVVVTNAVTPLPDRSLLTRDKLLDEVGFLPPTHFLRRLVDATGHRLLGIENKLQPMRSLSQVMLNQAVLDCLDDNDGERYDVKGLVERWKKGGGVAHIMAEDSTAEAADADQVGGRHRKKLGACEVFVSRKEGKKVGIEVLCEEGTGGGGGGAEMLMRLIGMGAANSGEEASK</sequence>
<evidence type="ECO:0000313" key="3">
    <source>
        <dbReference type="EMBL" id="GMI36864.1"/>
    </source>
</evidence>
<name>A0ABQ6N0Q7_9STRA</name>
<evidence type="ECO:0000259" key="2">
    <source>
        <dbReference type="Pfam" id="PF04548"/>
    </source>
</evidence>
<reference evidence="3 4" key="1">
    <citation type="journal article" date="2023" name="Commun. Biol.">
        <title>Genome analysis of Parmales, the sister group of diatoms, reveals the evolutionary specialization of diatoms from phago-mixotrophs to photoautotrophs.</title>
        <authorList>
            <person name="Ban H."/>
            <person name="Sato S."/>
            <person name="Yoshikawa S."/>
            <person name="Yamada K."/>
            <person name="Nakamura Y."/>
            <person name="Ichinomiya M."/>
            <person name="Sato N."/>
            <person name="Blanc-Mathieu R."/>
            <person name="Endo H."/>
            <person name="Kuwata A."/>
            <person name="Ogata H."/>
        </authorList>
    </citation>
    <scope>NUCLEOTIDE SEQUENCE [LARGE SCALE GENOMIC DNA]</scope>
</reference>
<comment type="caution">
    <text evidence="3">The sequence shown here is derived from an EMBL/GenBank/DDBJ whole genome shotgun (WGS) entry which is preliminary data.</text>
</comment>
<dbReference type="Proteomes" id="UP001165060">
    <property type="component" value="Unassembled WGS sequence"/>
</dbReference>
<evidence type="ECO:0000313" key="4">
    <source>
        <dbReference type="Proteomes" id="UP001165060"/>
    </source>
</evidence>
<dbReference type="Gene3D" id="3.40.50.300">
    <property type="entry name" value="P-loop containing nucleotide triphosphate hydrolases"/>
    <property type="match status" value="1"/>
</dbReference>
<accession>A0ABQ6N0Q7</accession>
<keyword evidence="4" id="KW-1185">Reference proteome</keyword>
<dbReference type="InterPro" id="IPR006703">
    <property type="entry name" value="G_AIG1"/>
</dbReference>
<dbReference type="EMBL" id="BRYB01003447">
    <property type="protein sequence ID" value="GMI36864.1"/>
    <property type="molecule type" value="Genomic_DNA"/>
</dbReference>
<feature type="domain" description="AIG1-type G" evidence="2">
    <location>
        <begin position="69"/>
        <end position="193"/>
    </location>
</feature>
<organism evidence="3 4">
    <name type="scientific">Tetraparma gracilis</name>
    <dbReference type="NCBI Taxonomy" id="2962635"/>
    <lineage>
        <taxon>Eukaryota</taxon>
        <taxon>Sar</taxon>
        <taxon>Stramenopiles</taxon>
        <taxon>Ochrophyta</taxon>
        <taxon>Bolidophyceae</taxon>
        <taxon>Parmales</taxon>
        <taxon>Triparmaceae</taxon>
        <taxon>Tetraparma</taxon>
    </lineage>
</organism>
<dbReference type="InterPro" id="IPR027417">
    <property type="entry name" value="P-loop_NTPase"/>
</dbReference>
<proteinExistence type="predicted"/>
<evidence type="ECO:0000256" key="1">
    <source>
        <dbReference type="ARBA" id="ARBA00022741"/>
    </source>
</evidence>
<dbReference type="Pfam" id="PF04548">
    <property type="entry name" value="AIG1"/>
    <property type="match status" value="1"/>
</dbReference>
<keyword evidence="1" id="KW-0547">Nucleotide-binding</keyword>